<keyword evidence="2" id="KW-1185">Reference proteome</keyword>
<proteinExistence type="predicted"/>
<gene>
    <name evidence="1" type="ORF">DM02DRAFT_86154</name>
</gene>
<dbReference type="Proteomes" id="UP000244855">
    <property type="component" value="Unassembled WGS sequence"/>
</dbReference>
<organism evidence="1 2">
    <name type="scientific">Periconia macrospinosa</name>
    <dbReference type="NCBI Taxonomy" id="97972"/>
    <lineage>
        <taxon>Eukaryota</taxon>
        <taxon>Fungi</taxon>
        <taxon>Dikarya</taxon>
        <taxon>Ascomycota</taxon>
        <taxon>Pezizomycotina</taxon>
        <taxon>Dothideomycetes</taxon>
        <taxon>Pleosporomycetidae</taxon>
        <taxon>Pleosporales</taxon>
        <taxon>Massarineae</taxon>
        <taxon>Periconiaceae</taxon>
        <taxon>Periconia</taxon>
    </lineage>
</organism>
<dbReference type="AlphaFoldDB" id="A0A2V1DI79"/>
<evidence type="ECO:0000313" key="1">
    <source>
        <dbReference type="EMBL" id="PVH97323.1"/>
    </source>
</evidence>
<dbReference type="EMBL" id="KZ805439">
    <property type="protein sequence ID" value="PVH97323.1"/>
    <property type="molecule type" value="Genomic_DNA"/>
</dbReference>
<evidence type="ECO:0000313" key="2">
    <source>
        <dbReference type="Proteomes" id="UP000244855"/>
    </source>
</evidence>
<protein>
    <submittedName>
        <fullName evidence="1">Uncharacterized protein</fullName>
    </submittedName>
</protein>
<accession>A0A2V1DI79</accession>
<sequence>MVRRGKGVSNYRKRKTLYEKEIQMQFETTFKIWRDKKKPPTFCSHDFCCPTKSIDLTVFFFFFFFFFLEERLSPRLLSETCTACALHANLYPFPLVLRLDLENHRPRARPSSTKRTRNKKRLMIVPLLNFG</sequence>
<name>A0A2V1DI79_9PLEO</name>
<reference evidence="1 2" key="1">
    <citation type="journal article" date="2018" name="Sci. Rep.">
        <title>Comparative genomics provides insights into the lifestyle and reveals functional heterogeneity of dark septate endophytic fungi.</title>
        <authorList>
            <person name="Knapp D.G."/>
            <person name="Nemeth J.B."/>
            <person name="Barry K."/>
            <person name="Hainaut M."/>
            <person name="Henrissat B."/>
            <person name="Johnson J."/>
            <person name="Kuo A."/>
            <person name="Lim J.H.P."/>
            <person name="Lipzen A."/>
            <person name="Nolan M."/>
            <person name="Ohm R.A."/>
            <person name="Tamas L."/>
            <person name="Grigoriev I.V."/>
            <person name="Spatafora J.W."/>
            <person name="Nagy L.G."/>
            <person name="Kovacs G.M."/>
        </authorList>
    </citation>
    <scope>NUCLEOTIDE SEQUENCE [LARGE SCALE GENOMIC DNA]</scope>
    <source>
        <strain evidence="1 2">DSE2036</strain>
    </source>
</reference>